<dbReference type="Proteomes" id="UP000323386">
    <property type="component" value="Unassembled WGS sequence"/>
</dbReference>
<keyword evidence="2" id="KW-1185">Reference proteome</keyword>
<accession>A0A5C3EZ06</accession>
<gene>
    <name evidence="1" type="ORF">PSFLO_02922</name>
</gene>
<organism evidence="1 2">
    <name type="scientific">Pseudozyma flocculosa</name>
    <dbReference type="NCBI Taxonomy" id="84751"/>
    <lineage>
        <taxon>Eukaryota</taxon>
        <taxon>Fungi</taxon>
        <taxon>Dikarya</taxon>
        <taxon>Basidiomycota</taxon>
        <taxon>Ustilaginomycotina</taxon>
        <taxon>Ustilaginomycetes</taxon>
        <taxon>Ustilaginales</taxon>
        <taxon>Ustilaginaceae</taxon>
        <taxon>Pseudozyma</taxon>
    </lineage>
</organism>
<dbReference type="PROSITE" id="PS51318">
    <property type="entry name" value="TAT"/>
    <property type="match status" value="1"/>
</dbReference>
<dbReference type="EMBL" id="OOIP01000007">
    <property type="protein sequence ID" value="SPO37448.1"/>
    <property type="molecule type" value="Genomic_DNA"/>
</dbReference>
<evidence type="ECO:0000313" key="2">
    <source>
        <dbReference type="Proteomes" id="UP000323386"/>
    </source>
</evidence>
<name>A0A5C3EZ06_9BASI</name>
<dbReference type="OrthoDB" id="2552137at2759"/>
<dbReference type="AlphaFoldDB" id="A0A5C3EZ06"/>
<sequence>MAPRRRLKVAAAAAAAAAFAASPSPPACHGSLQATASLQDLGQARTGKAGQGEAPRAPVESRIYAPGLPGRKCLYVLLKLNSLPSVSDPRTLVTVPAALLLPSRRSLFLDRPALPPLSRSTPLAPLRLPVHPQAKMQLTRSLAVLFAMTTMAFSSVHATAQAVDAASLFPRADAYNAAGKGDGPRATAATSKGSFLPKPPGSVVVPADFTGSVYLIGEGCGKNGVNCQAVALIFMPEPSETVRSYINYDATQPRKFVYPVKARFDDNNDQSDAASIDCDNFECLDGSRDPDDFISNRIYSSTRGVGVDIVYDCTANSTAPAPGV</sequence>
<dbReference type="InterPro" id="IPR006311">
    <property type="entry name" value="TAT_signal"/>
</dbReference>
<proteinExistence type="predicted"/>
<evidence type="ECO:0000313" key="1">
    <source>
        <dbReference type="EMBL" id="SPO37448.1"/>
    </source>
</evidence>
<protein>
    <submittedName>
        <fullName evidence="1">Uncharacterized protein</fullName>
    </submittedName>
</protein>
<reference evidence="1 2" key="1">
    <citation type="submission" date="2018-03" db="EMBL/GenBank/DDBJ databases">
        <authorList>
            <person name="Guldener U."/>
        </authorList>
    </citation>
    <scope>NUCLEOTIDE SEQUENCE [LARGE SCALE GENOMIC DNA]</scope>
    <source>
        <strain evidence="1 2">DAOM196992</strain>
    </source>
</reference>